<accession>A0ACC1D3U2</accession>
<evidence type="ECO:0000313" key="1">
    <source>
        <dbReference type="EMBL" id="KAJ0178491.1"/>
    </source>
</evidence>
<reference evidence="1 2" key="1">
    <citation type="journal article" date="2021" name="Front. Genet.">
        <title>Chromosome-Level Genome Assembly Reveals Significant Gene Expansion in the Toll and IMD Signaling Pathways of Dendrolimus kikuchii.</title>
        <authorList>
            <person name="Zhou J."/>
            <person name="Wu P."/>
            <person name="Xiong Z."/>
            <person name="Liu N."/>
            <person name="Zhao N."/>
            <person name="Ji M."/>
            <person name="Qiu Y."/>
            <person name="Yang B."/>
        </authorList>
    </citation>
    <scope>NUCLEOTIDE SEQUENCE [LARGE SCALE GENOMIC DNA]</scope>
    <source>
        <strain evidence="1">Ann1</strain>
    </source>
</reference>
<comment type="caution">
    <text evidence="1">The sequence shown here is derived from an EMBL/GenBank/DDBJ whole genome shotgun (WGS) entry which is preliminary data.</text>
</comment>
<dbReference type="Proteomes" id="UP000824533">
    <property type="component" value="Linkage Group LG10"/>
</dbReference>
<name>A0ACC1D3U2_9NEOP</name>
<dbReference type="EMBL" id="CM034396">
    <property type="protein sequence ID" value="KAJ0178491.1"/>
    <property type="molecule type" value="Genomic_DNA"/>
</dbReference>
<gene>
    <name evidence="1" type="ORF">K1T71_006314</name>
</gene>
<organism evidence="1 2">
    <name type="scientific">Dendrolimus kikuchii</name>
    <dbReference type="NCBI Taxonomy" id="765133"/>
    <lineage>
        <taxon>Eukaryota</taxon>
        <taxon>Metazoa</taxon>
        <taxon>Ecdysozoa</taxon>
        <taxon>Arthropoda</taxon>
        <taxon>Hexapoda</taxon>
        <taxon>Insecta</taxon>
        <taxon>Pterygota</taxon>
        <taxon>Neoptera</taxon>
        <taxon>Endopterygota</taxon>
        <taxon>Lepidoptera</taxon>
        <taxon>Glossata</taxon>
        <taxon>Ditrysia</taxon>
        <taxon>Bombycoidea</taxon>
        <taxon>Lasiocampidae</taxon>
        <taxon>Dendrolimus</taxon>
    </lineage>
</organism>
<sequence>MLVRLEAIPLMLRKLGFNPKGSEIRQLFTMFLEDDLVDTVEYHEWLFMIEAKMNWGDDFELAVTKAFAALGHDDNETGFSEFELLRQELTDWGEPMTEIEFVDWIRVAIKDKTLNIEDGSFNYVKFIENMNNKDVRYIKEPINFFKLDQKTLAELAMKKAQEEREEQERKDAERKAREEAKRLKMIADGLLPPD</sequence>
<proteinExistence type="predicted"/>
<protein>
    <submittedName>
        <fullName evidence="1">Uncharacterized protein</fullName>
    </submittedName>
</protein>
<keyword evidence="2" id="KW-1185">Reference proteome</keyword>
<evidence type="ECO:0000313" key="2">
    <source>
        <dbReference type="Proteomes" id="UP000824533"/>
    </source>
</evidence>